<dbReference type="AlphaFoldDB" id="A0A9D4VFE1"/>
<keyword evidence="2" id="KW-1185">Reference proteome</keyword>
<dbReference type="Gramene" id="Psat07G0030500-T1">
    <property type="protein sequence ID" value="KAI5382843.1"/>
    <property type="gene ID" value="KIW84_070305"/>
</dbReference>
<proteinExistence type="predicted"/>
<dbReference type="Proteomes" id="UP001058974">
    <property type="component" value="Chromosome 7"/>
</dbReference>
<accession>A0A9D4VFE1</accession>
<comment type="caution">
    <text evidence="1">The sequence shown here is derived from an EMBL/GenBank/DDBJ whole genome shotgun (WGS) entry which is preliminary data.</text>
</comment>
<dbReference type="OrthoDB" id="1045822at2759"/>
<reference evidence="1 2" key="1">
    <citation type="journal article" date="2022" name="Nat. Genet.">
        <title>Improved pea reference genome and pan-genome highlight genomic features and evolutionary characteristics.</title>
        <authorList>
            <person name="Yang T."/>
            <person name="Liu R."/>
            <person name="Luo Y."/>
            <person name="Hu S."/>
            <person name="Wang D."/>
            <person name="Wang C."/>
            <person name="Pandey M.K."/>
            <person name="Ge S."/>
            <person name="Xu Q."/>
            <person name="Li N."/>
            <person name="Li G."/>
            <person name="Huang Y."/>
            <person name="Saxena R.K."/>
            <person name="Ji Y."/>
            <person name="Li M."/>
            <person name="Yan X."/>
            <person name="He Y."/>
            <person name="Liu Y."/>
            <person name="Wang X."/>
            <person name="Xiang C."/>
            <person name="Varshney R.K."/>
            <person name="Ding H."/>
            <person name="Gao S."/>
            <person name="Zong X."/>
        </authorList>
    </citation>
    <scope>NUCLEOTIDE SEQUENCE [LARGE SCALE GENOMIC DNA]</scope>
    <source>
        <strain evidence="1 2">cv. Zhongwan 6</strain>
    </source>
</reference>
<dbReference type="Pfam" id="PF04749">
    <property type="entry name" value="PLAC8"/>
    <property type="match status" value="1"/>
</dbReference>
<evidence type="ECO:0000313" key="2">
    <source>
        <dbReference type="Proteomes" id="UP001058974"/>
    </source>
</evidence>
<protein>
    <submittedName>
        <fullName evidence="1">Uncharacterized protein</fullName>
    </submittedName>
</protein>
<dbReference type="InterPro" id="IPR006461">
    <property type="entry name" value="PLAC_motif_containing"/>
</dbReference>
<evidence type="ECO:0000313" key="1">
    <source>
        <dbReference type="EMBL" id="KAI5382843.1"/>
    </source>
</evidence>
<organism evidence="1 2">
    <name type="scientific">Pisum sativum</name>
    <name type="common">Garden pea</name>
    <name type="synonym">Lathyrus oleraceus</name>
    <dbReference type="NCBI Taxonomy" id="3888"/>
    <lineage>
        <taxon>Eukaryota</taxon>
        <taxon>Viridiplantae</taxon>
        <taxon>Streptophyta</taxon>
        <taxon>Embryophyta</taxon>
        <taxon>Tracheophyta</taxon>
        <taxon>Spermatophyta</taxon>
        <taxon>Magnoliopsida</taxon>
        <taxon>eudicotyledons</taxon>
        <taxon>Gunneridae</taxon>
        <taxon>Pentapetalae</taxon>
        <taxon>rosids</taxon>
        <taxon>fabids</taxon>
        <taxon>Fabales</taxon>
        <taxon>Fabaceae</taxon>
        <taxon>Papilionoideae</taxon>
        <taxon>50 kb inversion clade</taxon>
        <taxon>NPAAA clade</taxon>
        <taxon>Hologalegina</taxon>
        <taxon>IRL clade</taxon>
        <taxon>Fabeae</taxon>
        <taxon>Lathyrus</taxon>
    </lineage>
</organism>
<name>A0A9D4VFE1_PEA</name>
<dbReference type="NCBIfam" id="TIGR01571">
    <property type="entry name" value="A_thal_Cys_rich"/>
    <property type="match status" value="1"/>
</dbReference>
<sequence>MNLEKMGEKGGVGSWSTGFCDCFSDYTSCCLTVWCPCVSFGRVADIVDRTNSCCVQGTIFCLLGGFSPFLSLYSCIYRTKLREQYGIEGNRCKDCIASCLCPRISICQEYRELQVRGFDVSAGWKGNVQMGSRGVTAAPAVQGGMSR</sequence>
<dbReference type="PANTHER" id="PTHR15907">
    <property type="entry name" value="DUF614 FAMILY PROTEIN-RELATED"/>
    <property type="match status" value="1"/>
</dbReference>
<dbReference type="EMBL" id="JAMSHJ010000007">
    <property type="protein sequence ID" value="KAI5382843.1"/>
    <property type="molecule type" value="Genomic_DNA"/>
</dbReference>
<gene>
    <name evidence="1" type="ORF">KIW84_070305</name>
</gene>